<dbReference type="RefSeq" id="WP_289956395.1">
    <property type="nucleotide sequence ID" value="NZ_JAUEMJ010000002.1"/>
</dbReference>
<dbReference type="Gene3D" id="3.40.50.300">
    <property type="entry name" value="P-loop containing nucleotide triphosphate hydrolases"/>
    <property type="match status" value="1"/>
</dbReference>
<accession>A0ABT7YLK9</accession>
<sequence length="189" mass="20638">MKIGRLPMGYGNGSDPQVVVFTGLPGTGKTTLSELLSRATGVPVFAADWLMGSLVPHGVLNDLEFEAYSALHDGLMETLMVRQLRLGQSAITDCVVDDATAERWAGIAAEYGARLRVVECVCSDTELHRSRVEGRVRGIPGWHEIDWAHVEHMRAELPPFTLDRLVTDAVNPIEDNLALVEAYVSGTPR</sequence>
<comment type="caution">
    <text evidence="1">The sequence shown here is derived from an EMBL/GenBank/DDBJ whole genome shotgun (WGS) entry which is preliminary data.</text>
</comment>
<proteinExistence type="predicted"/>
<dbReference type="InterPro" id="IPR027417">
    <property type="entry name" value="P-loop_NTPase"/>
</dbReference>
<keyword evidence="2" id="KW-1185">Reference proteome</keyword>
<dbReference type="Proteomes" id="UP001171902">
    <property type="component" value="Unassembled WGS sequence"/>
</dbReference>
<dbReference type="SUPFAM" id="SSF52540">
    <property type="entry name" value="P-loop containing nucleoside triphosphate hydrolases"/>
    <property type="match status" value="1"/>
</dbReference>
<evidence type="ECO:0000313" key="2">
    <source>
        <dbReference type="Proteomes" id="UP001171902"/>
    </source>
</evidence>
<dbReference type="PANTHER" id="PTHR37807">
    <property type="entry name" value="OS07G0160300 PROTEIN"/>
    <property type="match status" value="1"/>
</dbReference>
<dbReference type="Pfam" id="PF13671">
    <property type="entry name" value="AAA_33"/>
    <property type="match status" value="1"/>
</dbReference>
<evidence type="ECO:0000313" key="1">
    <source>
        <dbReference type="EMBL" id="MDN3239529.1"/>
    </source>
</evidence>
<organism evidence="1 2">
    <name type="scientific">Glycomyces tritici</name>
    <dbReference type="NCBI Taxonomy" id="2665176"/>
    <lineage>
        <taxon>Bacteria</taxon>
        <taxon>Bacillati</taxon>
        <taxon>Actinomycetota</taxon>
        <taxon>Actinomycetes</taxon>
        <taxon>Glycomycetales</taxon>
        <taxon>Glycomycetaceae</taxon>
        <taxon>Glycomyces</taxon>
    </lineage>
</organism>
<reference evidence="1" key="1">
    <citation type="submission" date="2023-06" db="EMBL/GenBank/DDBJ databases">
        <title>Gycomyces niveus sp.nov., a novel actinomycete isolated from soil in Shouguang.</title>
        <authorList>
            <person name="Yang X."/>
            <person name="Zhao J."/>
        </authorList>
    </citation>
    <scope>NUCLEOTIDE SEQUENCE</scope>
    <source>
        <strain evidence="1">NEAU C2</strain>
    </source>
</reference>
<dbReference type="PANTHER" id="PTHR37807:SF3">
    <property type="entry name" value="OS07G0160300 PROTEIN"/>
    <property type="match status" value="1"/>
</dbReference>
<name>A0ABT7YLK9_9ACTN</name>
<gene>
    <name evidence="1" type="ORF">QWI33_07320</name>
</gene>
<protein>
    <submittedName>
        <fullName evidence="1">AAA family ATPase</fullName>
    </submittedName>
</protein>
<dbReference type="EMBL" id="JAUEMJ010000002">
    <property type="protein sequence ID" value="MDN3239529.1"/>
    <property type="molecule type" value="Genomic_DNA"/>
</dbReference>